<dbReference type="Proteomes" id="UP001151760">
    <property type="component" value="Unassembled WGS sequence"/>
</dbReference>
<keyword evidence="3" id="KW-1185">Reference proteome</keyword>
<gene>
    <name evidence="2" type="ORF">Tco_0821639</name>
</gene>
<evidence type="ECO:0000313" key="2">
    <source>
        <dbReference type="EMBL" id="GJT00470.1"/>
    </source>
</evidence>
<feature type="region of interest" description="Disordered" evidence="1">
    <location>
        <begin position="183"/>
        <end position="226"/>
    </location>
</feature>
<protein>
    <submittedName>
        <fullName evidence="2">Uncharacterized protein</fullName>
    </submittedName>
</protein>
<name>A0ABQ5ACU1_9ASTR</name>
<sequence length="254" mass="29351">MTIAEYNLYIAKQGLVKNPLNDHSYGFTPQFVAQTPHTPNTPVDKKGSCFDKILDDLFKIGAENLKRMGQENFQNNICEQDVDDDITVKDVEWIRQFLTSNIPDVMDDVIQPLIPKSIHTTPPDKDYVAPATKLKFYELLEDFRVRDLGIIMEMEPDIENMTINEYLEYEADKKRQLWRNIQSKSSPTRPPQPHNECGYESPDENDDFVAQPPHTPNTPVDKKDSEFYDILDDFNLEKEEAQVEDGDDGDIYDI</sequence>
<reference evidence="2" key="2">
    <citation type="submission" date="2022-01" db="EMBL/GenBank/DDBJ databases">
        <authorList>
            <person name="Yamashiro T."/>
            <person name="Shiraishi A."/>
            <person name="Satake H."/>
            <person name="Nakayama K."/>
        </authorList>
    </citation>
    <scope>NUCLEOTIDE SEQUENCE</scope>
</reference>
<organism evidence="2 3">
    <name type="scientific">Tanacetum coccineum</name>
    <dbReference type="NCBI Taxonomy" id="301880"/>
    <lineage>
        <taxon>Eukaryota</taxon>
        <taxon>Viridiplantae</taxon>
        <taxon>Streptophyta</taxon>
        <taxon>Embryophyta</taxon>
        <taxon>Tracheophyta</taxon>
        <taxon>Spermatophyta</taxon>
        <taxon>Magnoliopsida</taxon>
        <taxon>eudicotyledons</taxon>
        <taxon>Gunneridae</taxon>
        <taxon>Pentapetalae</taxon>
        <taxon>asterids</taxon>
        <taxon>campanulids</taxon>
        <taxon>Asterales</taxon>
        <taxon>Asteraceae</taxon>
        <taxon>Asteroideae</taxon>
        <taxon>Anthemideae</taxon>
        <taxon>Anthemidinae</taxon>
        <taxon>Tanacetum</taxon>
    </lineage>
</organism>
<dbReference type="EMBL" id="BQNB010012197">
    <property type="protein sequence ID" value="GJT00470.1"/>
    <property type="molecule type" value="Genomic_DNA"/>
</dbReference>
<comment type="caution">
    <text evidence="2">The sequence shown here is derived from an EMBL/GenBank/DDBJ whole genome shotgun (WGS) entry which is preliminary data.</text>
</comment>
<reference evidence="2" key="1">
    <citation type="journal article" date="2022" name="Int. J. Mol. Sci.">
        <title>Draft Genome of Tanacetum Coccineum: Genomic Comparison of Closely Related Tanacetum-Family Plants.</title>
        <authorList>
            <person name="Yamashiro T."/>
            <person name="Shiraishi A."/>
            <person name="Nakayama K."/>
            <person name="Satake H."/>
        </authorList>
    </citation>
    <scope>NUCLEOTIDE SEQUENCE</scope>
</reference>
<accession>A0ABQ5ACU1</accession>
<evidence type="ECO:0000256" key="1">
    <source>
        <dbReference type="SAM" id="MobiDB-lite"/>
    </source>
</evidence>
<proteinExistence type="predicted"/>
<evidence type="ECO:0000313" key="3">
    <source>
        <dbReference type="Proteomes" id="UP001151760"/>
    </source>
</evidence>